<dbReference type="RefSeq" id="WP_165912631.1">
    <property type="nucleotide sequence ID" value="NZ_BDUF01000018.1"/>
</dbReference>
<evidence type="ECO:0000256" key="5">
    <source>
        <dbReference type="ARBA" id="ARBA00047607"/>
    </source>
</evidence>
<name>A0A292YL79_9BACL</name>
<evidence type="ECO:0000256" key="3">
    <source>
        <dbReference type="ARBA" id="ARBA00020416"/>
    </source>
</evidence>
<dbReference type="PANTHER" id="PTHR30005">
    <property type="entry name" value="EXOPOLYPHOSPHATASE"/>
    <property type="match status" value="1"/>
</dbReference>
<dbReference type="CDD" id="cd24052">
    <property type="entry name" value="ASKHA_NBD_HpPPX-GppA-like"/>
    <property type="match status" value="1"/>
</dbReference>
<dbReference type="EC" id="3.6.1.11" evidence="2"/>
<dbReference type="CDD" id="cd00077">
    <property type="entry name" value="HDc"/>
    <property type="match status" value="1"/>
</dbReference>
<protein>
    <recommendedName>
        <fullName evidence="3">Exopolyphosphatase</fullName>
        <ecNumber evidence="2">3.6.1.11</ecNumber>
    </recommendedName>
</protein>
<keyword evidence="4" id="KW-0378">Hydrolase</keyword>
<dbReference type="EMBL" id="BDUF01000018">
    <property type="protein sequence ID" value="GAX89245.1"/>
    <property type="molecule type" value="Genomic_DNA"/>
</dbReference>
<evidence type="ECO:0000313" key="9">
    <source>
        <dbReference type="Proteomes" id="UP000217785"/>
    </source>
</evidence>
<evidence type="ECO:0000259" key="6">
    <source>
        <dbReference type="Pfam" id="PF02541"/>
    </source>
</evidence>
<sequence>MGTFIGIIDLGSNTARLVVYYKDEQGSFYEFDNIKRVLRLSNHLQPNGLISETGFQETMDCMRQFKELCDARQVSEVIGVATAAVRQASNGQELLAAIHRNTGIPFRLLTGEEEAYYGYLAVVNSMNVSDGISVDLGGGSTEVTLIRDRKLQESHSFPFGIVTLTKRFLQREIPTDQEIVHLKQFLQQQFSSRPWLFNQKFPLIAMGGTARNLGKIHQQQIHYPMASLHHYLLDDQSVDRIFQWIRKLSLEQRKEVNGLSKDRADVIIAGIAVFQTLMEWIGTKQLIVSNKGLRDGVLYEKVLPLQNISCTDDIIRISTEQFMNRYQVPKGHAQHVKNLACTLFDELKDLQILNLGANERKLLEIAALLHDVGRSINVYEASQHTFYLLSNVLLLGLTHKQRILIAMTASYKNNKQLQQQQSRYAGIVDKSDKEMVEKLGHLVLLARILDRSMSQQIRSIRLLEKKKNIVIECTSIKENLLEYALLEDILKRVSKVFTRSFSFVVKTPTATFTNS</sequence>
<dbReference type="InterPro" id="IPR050273">
    <property type="entry name" value="GppA/Ppx_hydrolase"/>
</dbReference>
<dbReference type="Proteomes" id="UP000217785">
    <property type="component" value="Unassembled WGS sequence"/>
</dbReference>
<reference evidence="9" key="1">
    <citation type="submission" date="2017-07" db="EMBL/GenBank/DDBJ databases">
        <title>Draft genome sequence of Effusibacillus lacus strain skLN1.</title>
        <authorList>
            <person name="Watanabe M."/>
            <person name="Kojima H."/>
            <person name="Fukui M."/>
        </authorList>
    </citation>
    <scope>NUCLEOTIDE SEQUENCE [LARGE SCALE GENOMIC DNA]</scope>
    <source>
        <strain evidence="9">skLN1</strain>
    </source>
</reference>
<proteinExistence type="inferred from homology"/>
<dbReference type="NCBIfam" id="TIGR03706">
    <property type="entry name" value="exo_poly_only"/>
    <property type="match status" value="1"/>
</dbReference>
<dbReference type="InterPro" id="IPR043129">
    <property type="entry name" value="ATPase_NBD"/>
</dbReference>
<evidence type="ECO:0000256" key="2">
    <source>
        <dbReference type="ARBA" id="ARBA00012451"/>
    </source>
</evidence>
<dbReference type="InterPro" id="IPR003607">
    <property type="entry name" value="HD/PDEase_dom"/>
</dbReference>
<dbReference type="SUPFAM" id="SSF109604">
    <property type="entry name" value="HD-domain/PDEase-like"/>
    <property type="match status" value="1"/>
</dbReference>
<dbReference type="Pfam" id="PF21447">
    <property type="entry name" value="Ppx-GppA_III"/>
    <property type="match status" value="1"/>
</dbReference>
<dbReference type="PIRSF" id="PIRSF001267">
    <property type="entry name" value="Pyrophosphatase_GppA_Ppx"/>
    <property type="match status" value="1"/>
</dbReference>
<comment type="similarity">
    <text evidence="1">Belongs to the GppA/Ppx family.</text>
</comment>
<evidence type="ECO:0000256" key="4">
    <source>
        <dbReference type="ARBA" id="ARBA00022801"/>
    </source>
</evidence>
<feature type="domain" description="Ppx/GppA phosphatase N-terminal" evidence="6">
    <location>
        <begin position="19"/>
        <end position="303"/>
    </location>
</feature>
<keyword evidence="9" id="KW-1185">Reference proteome</keyword>
<dbReference type="InterPro" id="IPR030673">
    <property type="entry name" value="PyroPPase_GppA_Ppx"/>
</dbReference>
<dbReference type="PANTHER" id="PTHR30005:SF0">
    <property type="entry name" value="RETROGRADE REGULATION PROTEIN 2"/>
    <property type="match status" value="1"/>
</dbReference>
<dbReference type="Gene3D" id="1.10.3210.10">
    <property type="entry name" value="Hypothetical protein af1432"/>
    <property type="match status" value="1"/>
</dbReference>
<dbReference type="GO" id="GO:0006793">
    <property type="term" value="P:phosphorus metabolic process"/>
    <property type="evidence" value="ECO:0007669"/>
    <property type="project" value="InterPro"/>
</dbReference>
<dbReference type="GO" id="GO:0006357">
    <property type="term" value="P:regulation of transcription by RNA polymerase II"/>
    <property type="evidence" value="ECO:0007669"/>
    <property type="project" value="TreeGrafter"/>
</dbReference>
<dbReference type="Gene3D" id="3.30.420.40">
    <property type="match status" value="1"/>
</dbReference>
<feature type="domain" description="Ppx/GppA phosphatase C-terminal" evidence="7">
    <location>
        <begin position="318"/>
        <end position="473"/>
    </location>
</feature>
<evidence type="ECO:0000256" key="1">
    <source>
        <dbReference type="ARBA" id="ARBA00007125"/>
    </source>
</evidence>
<dbReference type="InterPro" id="IPR048950">
    <property type="entry name" value="Ppx_GppA_C"/>
</dbReference>
<gene>
    <name evidence="8" type="ORF">EFBL_0863</name>
</gene>
<dbReference type="SUPFAM" id="SSF53067">
    <property type="entry name" value="Actin-like ATPase domain"/>
    <property type="match status" value="2"/>
</dbReference>
<organism evidence="8 9">
    <name type="scientific">Effusibacillus lacus</name>
    <dbReference type="NCBI Taxonomy" id="1348429"/>
    <lineage>
        <taxon>Bacteria</taxon>
        <taxon>Bacillati</taxon>
        <taxon>Bacillota</taxon>
        <taxon>Bacilli</taxon>
        <taxon>Bacillales</taxon>
        <taxon>Alicyclobacillaceae</taxon>
        <taxon>Effusibacillus</taxon>
    </lineage>
</organism>
<dbReference type="Gene3D" id="3.30.420.150">
    <property type="entry name" value="Exopolyphosphatase. Domain 2"/>
    <property type="match status" value="1"/>
</dbReference>
<dbReference type="InterPro" id="IPR022371">
    <property type="entry name" value="Exopolyphosphatase"/>
</dbReference>
<dbReference type="GO" id="GO:0004309">
    <property type="term" value="F:exopolyphosphatase activity"/>
    <property type="evidence" value="ECO:0007669"/>
    <property type="project" value="UniProtKB-EC"/>
</dbReference>
<evidence type="ECO:0000259" key="7">
    <source>
        <dbReference type="Pfam" id="PF21447"/>
    </source>
</evidence>
<evidence type="ECO:0000313" key="8">
    <source>
        <dbReference type="EMBL" id="GAX89245.1"/>
    </source>
</evidence>
<dbReference type="Pfam" id="PF02541">
    <property type="entry name" value="Ppx-GppA"/>
    <property type="match status" value="1"/>
</dbReference>
<comment type="catalytic activity">
    <reaction evidence="5">
        <text>[phosphate](n) + H2O = [phosphate](n-1) + phosphate + H(+)</text>
        <dbReference type="Rhea" id="RHEA:21528"/>
        <dbReference type="Rhea" id="RHEA-COMP:9859"/>
        <dbReference type="Rhea" id="RHEA-COMP:14279"/>
        <dbReference type="ChEBI" id="CHEBI:15377"/>
        <dbReference type="ChEBI" id="CHEBI:15378"/>
        <dbReference type="ChEBI" id="CHEBI:16838"/>
        <dbReference type="ChEBI" id="CHEBI:43474"/>
        <dbReference type="EC" id="3.6.1.11"/>
    </reaction>
</comment>
<accession>A0A292YL79</accession>
<comment type="caution">
    <text evidence="8">The sequence shown here is derived from an EMBL/GenBank/DDBJ whole genome shotgun (WGS) entry which is preliminary data.</text>
</comment>
<dbReference type="AlphaFoldDB" id="A0A292YL79"/>
<dbReference type="InterPro" id="IPR003695">
    <property type="entry name" value="Ppx_GppA_N"/>
</dbReference>